<proteinExistence type="predicted"/>
<organism evidence="2 3">
    <name type="scientific">Moraxella canis</name>
    <dbReference type="NCBI Taxonomy" id="90239"/>
    <lineage>
        <taxon>Bacteria</taxon>
        <taxon>Pseudomonadati</taxon>
        <taxon>Pseudomonadota</taxon>
        <taxon>Gammaproteobacteria</taxon>
        <taxon>Moraxellales</taxon>
        <taxon>Moraxellaceae</taxon>
        <taxon>Moraxella</taxon>
    </lineage>
</organism>
<comment type="caution">
    <text evidence="2">The sequence shown here is derived from an EMBL/GenBank/DDBJ whole genome shotgun (WGS) entry which is preliminary data.</text>
</comment>
<sequence length="631" mass="71934">MNKILIVGHKESHYQALDKILQGCGMAPALLSHTHQLSPLQITDKLLRVSKPAETQKQIAPSAESKPKKNRHHAHRAPSQLLEPKTSQSEVLNPYHQKSPKKVWDNLSFDLILANAEQPLWGWSDAQAVSLLEYWAQFDEDFVFVLTYDKPSDVLVRLLDGAGQDDLSEGAIEQALKDWSSYNQALLEFQQKYPNRCLLVNGEQVIYSAKNYVSAVSDKITWQMDSSVADDQLLAVSDLQDKPQLSEMSQFFAEQLLLEHDKVNQLFMQLQAQADLPLALQKRTFNTLSLLKETIAQQKQLESTQEQLLATEKEFQSQTENLKQAISSAKADHDKDIQTLKVAQGQLADQQQENTLIISQLHQVQEELEKYYLETKKSTDLLNKEKKKSSELEKRAAELNKKSDELNQSVAQLTKEKQAIHEQKVKLDELVKQESQKLAALKKQSDDEVARLTEQNKKLTQENSVKANENNSSMQQENELLIRQLHQVQEELEKYYLENQQLKLNNQSQNNSVNAASSQVQSKQTVYYGAADRIKQDLPYRLGSTMVSHSKSTKDLAKLPLALMKEYRQFQKDEHKELPPVEAYQDANEAEKVKKHLSYRLGKTLVDGVKSPKSMVDLPVKLGREIVGFKK</sequence>
<feature type="region of interest" description="Disordered" evidence="1">
    <location>
        <begin position="53"/>
        <end position="89"/>
    </location>
</feature>
<name>A0A1S9ZJW0_9GAMM</name>
<protein>
    <submittedName>
        <fullName evidence="2">Uncharacterized protein</fullName>
    </submittedName>
</protein>
<dbReference type="Gene3D" id="3.40.50.300">
    <property type="entry name" value="P-loop containing nucleotide triphosphate hydrolases"/>
    <property type="match status" value="1"/>
</dbReference>
<dbReference type="Proteomes" id="UP000190322">
    <property type="component" value="Unassembled WGS sequence"/>
</dbReference>
<reference evidence="2 3" key="1">
    <citation type="submission" date="2017-02" db="EMBL/GenBank/DDBJ databases">
        <title>Draft genome sequence of Moraxella canis CCUG 8415A type strain.</title>
        <authorList>
            <person name="Engstrom-Jakobsson H."/>
            <person name="Salva-Serra F."/>
            <person name="Thorell K."/>
            <person name="Gonzales-Siles L."/>
            <person name="Karlsson R."/>
            <person name="Boulund F."/>
            <person name="Engstrand L."/>
            <person name="Moore E."/>
        </authorList>
    </citation>
    <scope>NUCLEOTIDE SEQUENCE [LARGE SCALE GENOMIC DNA]</scope>
    <source>
        <strain evidence="2 3">CCUG 8415A</strain>
    </source>
</reference>
<evidence type="ECO:0000313" key="2">
    <source>
        <dbReference type="EMBL" id="OOR83859.1"/>
    </source>
</evidence>
<evidence type="ECO:0000313" key="3">
    <source>
        <dbReference type="Proteomes" id="UP000190322"/>
    </source>
</evidence>
<accession>A0A1S9ZJW0</accession>
<evidence type="ECO:0000256" key="1">
    <source>
        <dbReference type="SAM" id="MobiDB-lite"/>
    </source>
</evidence>
<feature type="region of interest" description="Disordered" evidence="1">
    <location>
        <begin position="455"/>
        <end position="474"/>
    </location>
</feature>
<dbReference type="InterPro" id="IPR027417">
    <property type="entry name" value="P-loop_NTPase"/>
</dbReference>
<dbReference type="EMBL" id="MUXT01000006">
    <property type="protein sequence ID" value="OOR83859.1"/>
    <property type="molecule type" value="Genomic_DNA"/>
</dbReference>
<gene>
    <name evidence="2" type="ORF">B0180_05275</name>
</gene>
<dbReference type="AlphaFoldDB" id="A0A1S9ZJW0"/>